<organism evidence="2">
    <name type="scientific">Prasinoderma coloniale</name>
    <dbReference type="NCBI Taxonomy" id="156133"/>
    <lineage>
        <taxon>Eukaryota</taxon>
        <taxon>Viridiplantae</taxon>
        <taxon>Prasinodermophyta</taxon>
        <taxon>Prasinodermophyceae</taxon>
        <taxon>Prasinodermales</taxon>
        <taxon>Prasinodermaceae</taxon>
        <taxon>Prasinoderma</taxon>
    </lineage>
</organism>
<proteinExistence type="predicted"/>
<feature type="signal peptide" evidence="1">
    <location>
        <begin position="1"/>
        <end position="26"/>
    </location>
</feature>
<keyword evidence="1" id="KW-0732">Signal</keyword>
<name>A0A7R9Y1Z3_9VIRI</name>
<evidence type="ECO:0000313" key="2">
    <source>
        <dbReference type="EMBL" id="CAD8239216.1"/>
    </source>
</evidence>
<sequence>MPHVSTKQLFFSFLSVAVGAVRTAAARAIDGRRGWPLAGPGDAGATAARKMDAHLVRKKKTRAMSAPMPPLASASADTLTDVDVAETSTDDDDVASANVAFAVAMDSGTRLVRIAKSGELVEAHYPDLLDGALCAALVGAYEASRLPLQQQFHMVGGIYVPFGRLNFMSAYATGKTLFHGSQPEQGSKHCLKGGFAVSAFLEDLPELRKLVEATLRSDALRRWDWSAAKDRLCVQLNVYRGHALAHKNEGIDFHSDGDSVSLEYPIVHAYVKNGGKAGLRLNERLRSRRGGIEFEVAQGGCTVLMPGADRQVQHSRRCPTLIEGQVAISVIIRVLHELRGTRCAPDAVRRLAEQPRLDLLGIRFDPAHPSASRIHHSRVVCGGRVRKDVHARALLRANEEFGVKLTGTSQSEDVWLPGDTFVHPKATVLLGLEPHSFSGAVKGNGRDGAVYLFFSRAFVKPEYGPYVTRGHIGARTRSAAHTHTRRFWFLAERIRHTPNSLYMRVAHEKRTSVRCFGPITWRGESPTTIAYLGNCRVMGQGNDKFEWLLEMEVDADPTHAEYYFAGGLTEQQKVLAAWMASCAEEEAQCGIRS</sequence>
<gene>
    <name evidence="2" type="ORF">PCOL08062_LOCUS6036</name>
</gene>
<evidence type="ECO:0000256" key="1">
    <source>
        <dbReference type="SAM" id="SignalP"/>
    </source>
</evidence>
<dbReference type="EMBL" id="HBDZ01007892">
    <property type="protein sequence ID" value="CAD8239216.1"/>
    <property type="molecule type" value="Transcribed_RNA"/>
</dbReference>
<evidence type="ECO:0008006" key="3">
    <source>
        <dbReference type="Google" id="ProtNLM"/>
    </source>
</evidence>
<protein>
    <recommendedName>
        <fullName evidence="3">Fe2OG dioxygenase domain-containing protein</fullName>
    </recommendedName>
</protein>
<dbReference type="AlphaFoldDB" id="A0A7R9Y1Z3"/>
<feature type="chain" id="PRO_5031243220" description="Fe2OG dioxygenase domain-containing protein" evidence="1">
    <location>
        <begin position="27"/>
        <end position="593"/>
    </location>
</feature>
<reference evidence="2" key="1">
    <citation type="submission" date="2021-01" db="EMBL/GenBank/DDBJ databases">
        <authorList>
            <person name="Corre E."/>
            <person name="Pelletier E."/>
            <person name="Niang G."/>
            <person name="Scheremetjew M."/>
            <person name="Finn R."/>
            <person name="Kale V."/>
            <person name="Holt S."/>
            <person name="Cochrane G."/>
            <person name="Meng A."/>
            <person name="Brown T."/>
            <person name="Cohen L."/>
        </authorList>
    </citation>
    <scope>NUCLEOTIDE SEQUENCE</scope>
    <source>
        <strain evidence="2">CCMP1413</strain>
    </source>
</reference>
<accession>A0A7R9Y1Z3</accession>